<name>A0A6A4HMP5_9AGAR</name>
<proteinExistence type="predicted"/>
<feature type="signal peptide" evidence="1">
    <location>
        <begin position="1"/>
        <end position="23"/>
    </location>
</feature>
<gene>
    <name evidence="2" type="ORF">BT96DRAFT_994956</name>
</gene>
<organism evidence="2 3">
    <name type="scientific">Gymnopus androsaceus JB14</name>
    <dbReference type="NCBI Taxonomy" id="1447944"/>
    <lineage>
        <taxon>Eukaryota</taxon>
        <taxon>Fungi</taxon>
        <taxon>Dikarya</taxon>
        <taxon>Basidiomycota</taxon>
        <taxon>Agaricomycotina</taxon>
        <taxon>Agaricomycetes</taxon>
        <taxon>Agaricomycetidae</taxon>
        <taxon>Agaricales</taxon>
        <taxon>Marasmiineae</taxon>
        <taxon>Omphalotaceae</taxon>
        <taxon>Gymnopus</taxon>
    </lineage>
</organism>
<keyword evidence="3" id="KW-1185">Reference proteome</keyword>
<reference evidence="2" key="1">
    <citation type="journal article" date="2019" name="Environ. Microbiol.">
        <title>Fungal ecological strategies reflected in gene transcription - a case study of two litter decomposers.</title>
        <authorList>
            <person name="Barbi F."/>
            <person name="Kohler A."/>
            <person name="Barry K."/>
            <person name="Baskaran P."/>
            <person name="Daum C."/>
            <person name="Fauchery L."/>
            <person name="Ihrmark K."/>
            <person name="Kuo A."/>
            <person name="LaButti K."/>
            <person name="Lipzen A."/>
            <person name="Morin E."/>
            <person name="Grigoriev I.V."/>
            <person name="Henrissat B."/>
            <person name="Lindahl B."/>
            <person name="Martin F."/>
        </authorList>
    </citation>
    <scope>NUCLEOTIDE SEQUENCE</scope>
    <source>
        <strain evidence="2">JB14</strain>
    </source>
</reference>
<dbReference type="EMBL" id="ML769484">
    <property type="protein sequence ID" value="KAE9398334.1"/>
    <property type="molecule type" value="Genomic_DNA"/>
</dbReference>
<sequence length="180" mass="19279">MSPTYRMHALWIMPLRLVLPIEATCIHSRNMTTSTPSNFILYVPFNQTTIIPAQSNRTDVLISRGVGQIKTALLDTMETAKAALGTDVTMTQNGEAVIKPEQEFGVSQGTWNITTSATPSSESTTSGGASVSVVIGGLSGIFAGALSQLAQKARTKKLRNIRLRRRLDHRPGGGIAVVAD</sequence>
<evidence type="ECO:0000313" key="2">
    <source>
        <dbReference type="EMBL" id="KAE9398334.1"/>
    </source>
</evidence>
<keyword evidence="1" id="KW-0732">Signal</keyword>
<evidence type="ECO:0000256" key="1">
    <source>
        <dbReference type="SAM" id="SignalP"/>
    </source>
</evidence>
<protein>
    <submittedName>
        <fullName evidence="2">Uncharacterized protein</fullName>
    </submittedName>
</protein>
<accession>A0A6A4HMP5</accession>
<dbReference type="Proteomes" id="UP000799118">
    <property type="component" value="Unassembled WGS sequence"/>
</dbReference>
<dbReference type="AlphaFoldDB" id="A0A6A4HMP5"/>
<feature type="chain" id="PRO_5025354135" evidence="1">
    <location>
        <begin position="24"/>
        <end position="180"/>
    </location>
</feature>
<evidence type="ECO:0000313" key="3">
    <source>
        <dbReference type="Proteomes" id="UP000799118"/>
    </source>
</evidence>